<dbReference type="RefSeq" id="WP_257533076.1">
    <property type="nucleotide sequence ID" value="NZ_JANKAS010000019.1"/>
</dbReference>
<accession>A0AAE3HGA5</accession>
<keyword evidence="2" id="KW-1185">Reference proteome</keyword>
<reference evidence="1" key="1">
    <citation type="submission" date="2022-07" db="EMBL/GenBank/DDBJ databases">
        <title>Enhanced cultured diversity of the mouse gut microbiota enables custom-made synthetic communities.</title>
        <authorList>
            <person name="Afrizal A."/>
        </authorList>
    </citation>
    <scope>NUCLEOTIDE SEQUENCE</scope>
    <source>
        <strain evidence="1">DSM 28593</strain>
    </source>
</reference>
<dbReference type="EMBL" id="JANKAS010000019">
    <property type="protein sequence ID" value="MCR1900096.1"/>
    <property type="molecule type" value="Genomic_DNA"/>
</dbReference>
<dbReference type="Proteomes" id="UP001205748">
    <property type="component" value="Unassembled WGS sequence"/>
</dbReference>
<comment type="caution">
    <text evidence="1">The sequence shown here is derived from an EMBL/GenBank/DDBJ whole genome shotgun (WGS) entry which is preliminary data.</text>
</comment>
<sequence length="65" mass="7240">MRECLRCKTKMIENCSIKVEGGGYGIVMATDDKRLFANRIGKPKVAICPNCGEVSIYVENTKNLE</sequence>
<protein>
    <submittedName>
        <fullName evidence="1">Nucleic acid-binding protein</fullName>
    </submittedName>
</protein>
<name>A0AAE3HGA5_9FIRM</name>
<gene>
    <name evidence="1" type="ORF">NSA47_14095</name>
</gene>
<dbReference type="AlphaFoldDB" id="A0AAE3HGA5"/>
<proteinExistence type="predicted"/>
<organism evidence="1 2">
    <name type="scientific">Irregularibacter muris</name>
    <dbReference type="NCBI Taxonomy" id="1796619"/>
    <lineage>
        <taxon>Bacteria</taxon>
        <taxon>Bacillati</taxon>
        <taxon>Bacillota</taxon>
        <taxon>Clostridia</taxon>
        <taxon>Eubacteriales</taxon>
        <taxon>Eubacteriaceae</taxon>
        <taxon>Irregularibacter</taxon>
    </lineage>
</organism>
<evidence type="ECO:0000313" key="1">
    <source>
        <dbReference type="EMBL" id="MCR1900096.1"/>
    </source>
</evidence>
<evidence type="ECO:0000313" key="2">
    <source>
        <dbReference type="Proteomes" id="UP001205748"/>
    </source>
</evidence>